<evidence type="ECO:0000256" key="7">
    <source>
        <dbReference type="SAM" id="MobiDB-lite"/>
    </source>
</evidence>
<keyword evidence="4 6" id="KW-0689">Ribosomal protein</keyword>
<dbReference type="InterPro" id="IPR012677">
    <property type="entry name" value="Nucleotide-bd_a/b_plait_sf"/>
</dbReference>
<evidence type="ECO:0000256" key="5">
    <source>
        <dbReference type="ARBA" id="ARBA00023274"/>
    </source>
</evidence>
<dbReference type="GO" id="GO:0006412">
    <property type="term" value="P:translation"/>
    <property type="evidence" value="ECO:0007669"/>
    <property type="project" value="InterPro"/>
</dbReference>
<dbReference type="EMBL" id="JAVXUP010000736">
    <property type="protein sequence ID" value="KAK3021930.1"/>
    <property type="molecule type" value="Genomic_DNA"/>
</dbReference>
<reference evidence="8" key="1">
    <citation type="submission" date="2022-12" db="EMBL/GenBank/DDBJ databases">
        <title>Draft genome assemblies for two species of Escallonia (Escalloniales).</title>
        <authorList>
            <person name="Chanderbali A."/>
            <person name="Dervinis C."/>
            <person name="Anghel I."/>
            <person name="Soltis D."/>
            <person name="Soltis P."/>
            <person name="Zapata F."/>
        </authorList>
    </citation>
    <scope>NUCLEOTIDE SEQUENCE</scope>
    <source>
        <strain evidence="8">UCBG64.0493</strain>
        <tissue evidence="8">Leaf</tissue>
    </source>
</reference>
<keyword evidence="5 6" id="KW-0687">Ribonucleoprotein</keyword>
<dbReference type="GO" id="GO:0005840">
    <property type="term" value="C:ribosome"/>
    <property type="evidence" value="ECO:0007669"/>
    <property type="project" value="UniProtKB-KW"/>
</dbReference>
<dbReference type="GO" id="GO:1990904">
    <property type="term" value="C:ribonucleoprotein complex"/>
    <property type="evidence" value="ECO:0007669"/>
    <property type="project" value="UniProtKB-KW"/>
</dbReference>
<evidence type="ECO:0000256" key="2">
    <source>
        <dbReference type="ARBA" id="ARBA00022730"/>
    </source>
</evidence>
<dbReference type="GO" id="GO:0003735">
    <property type="term" value="F:structural constituent of ribosome"/>
    <property type="evidence" value="ECO:0007669"/>
    <property type="project" value="InterPro"/>
</dbReference>
<dbReference type="PANTHER" id="PTHR11620">
    <property type="entry name" value="60S RIBOSOMAL PROTEIN L23A"/>
    <property type="match status" value="1"/>
</dbReference>
<evidence type="ECO:0000256" key="3">
    <source>
        <dbReference type="ARBA" id="ARBA00022884"/>
    </source>
</evidence>
<keyword evidence="9" id="KW-1185">Reference proteome</keyword>
<keyword evidence="3" id="KW-0694">RNA-binding</keyword>
<organism evidence="8 9">
    <name type="scientific">Escallonia herrerae</name>
    <dbReference type="NCBI Taxonomy" id="1293975"/>
    <lineage>
        <taxon>Eukaryota</taxon>
        <taxon>Viridiplantae</taxon>
        <taxon>Streptophyta</taxon>
        <taxon>Embryophyta</taxon>
        <taxon>Tracheophyta</taxon>
        <taxon>Spermatophyta</taxon>
        <taxon>Magnoliopsida</taxon>
        <taxon>eudicotyledons</taxon>
        <taxon>Gunneridae</taxon>
        <taxon>Pentapetalae</taxon>
        <taxon>asterids</taxon>
        <taxon>campanulids</taxon>
        <taxon>Escalloniales</taxon>
        <taxon>Escalloniaceae</taxon>
        <taxon>Escallonia</taxon>
    </lineage>
</organism>
<dbReference type="PROSITE" id="PS00050">
    <property type="entry name" value="RIBOSOMAL_L23"/>
    <property type="match status" value="1"/>
</dbReference>
<dbReference type="InterPro" id="IPR012678">
    <property type="entry name" value="Ribosomal_uL23/eL15/eS24_sf"/>
</dbReference>
<dbReference type="Gene3D" id="3.30.70.330">
    <property type="match status" value="1"/>
</dbReference>
<dbReference type="Pfam" id="PF00276">
    <property type="entry name" value="Ribosomal_L23"/>
    <property type="match status" value="1"/>
</dbReference>
<protein>
    <submittedName>
        <fullName evidence="8">Uncharacterized protein</fullName>
    </submittedName>
</protein>
<dbReference type="SUPFAM" id="SSF54189">
    <property type="entry name" value="Ribosomal proteins S24e, L23 and L15e"/>
    <property type="match status" value="1"/>
</dbReference>
<sequence>MSHRKVHSQGNVPFSWEHKPGVSKLTHQKCPSDAGLDALVLPPHQTPSAEAHDTKIPPPPPCQLQPPRRSSSLKALWLQDDDPFLAAIKECTKSVGDGGVKDRGRKSKSIFSCKQSCEVAEDDDKMLFSLQPGVIDPTWKKVLFFPYWLRVEARAVVFLDKVSISTVPIDDSELQEGAPQHPSKRSSISVLVQSMSTQVDSFQKANLRIQWYSKESKKKSSNPNNTKEDQMSVSVHHPKTCDQTSVAIHHPRATTRERNSLLYTEVRNKLDHYKILEYPLVTESAMKMIVIDNTLTFVTDKHANKKNIKDAVEKMLSTQTKKVNTLINFDGTKKAYIKLTKGYSALDLAKKNKII</sequence>
<name>A0AA89AZX7_9ASTE</name>
<dbReference type="Proteomes" id="UP001188597">
    <property type="component" value="Unassembled WGS sequence"/>
</dbReference>
<dbReference type="GO" id="GO:0019843">
    <property type="term" value="F:rRNA binding"/>
    <property type="evidence" value="ECO:0007669"/>
    <property type="project" value="UniProtKB-KW"/>
</dbReference>
<dbReference type="HAMAP" id="MF_01369_A">
    <property type="entry name" value="Ribosomal_uL23_A"/>
    <property type="match status" value="1"/>
</dbReference>
<comment type="caution">
    <text evidence="8">The sequence shown here is derived from an EMBL/GenBank/DDBJ whole genome shotgun (WGS) entry which is preliminary data.</text>
</comment>
<dbReference type="GO" id="GO:0003729">
    <property type="term" value="F:mRNA binding"/>
    <property type="evidence" value="ECO:0007669"/>
    <property type="project" value="UniProtKB-ARBA"/>
</dbReference>
<evidence type="ECO:0000256" key="1">
    <source>
        <dbReference type="ARBA" id="ARBA00006700"/>
    </source>
</evidence>
<evidence type="ECO:0000313" key="8">
    <source>
        <dbReference type="EMBL" id="KAK3021930.1"/>
    </source>
</evidence>
<gene>
    <name evidence="8" type="ORF">RJ639_045224</name>
</gene>
<keyword evidence="2" id="KW-0699">rRNA-binding</keyword>
<evidence type="ECO:0000313" key="9">
    <source>
        <dbReference type="Proteomes" id="UP001188597"/>
    </source>
</evidence>
<dbReference type="InterPro" id="IPR013025">
    <property type="entry name" value="Ribosomal_uL23-like"/>
</dbReference>
<dbReference type="AlphaFoldDB" id="A0AA89AZX7"/>
<accession>A0AA89AZX7</accession>
<evidence type="ECO:0000256" key="4">
    <source>
        <dbReference type="ARBA" id="ARBA00022980"/>
    </source>
</evidence>
<dbReference type="InterPro" id="IPR001014">
    <property type="entry name" value="Ribosomal_uL23_CS"/>
</dbReference>
<evidence type="ECO:0000256" key="6">
    <source>
        <dbReference type="RuleBase" id="RU003934"/>
    </source>
</evidence>
<comment type="similarity">
    <text evidence="1 6">Belongs to the universal ribosomal protein uL23 family.</text>
</comment>
<feature type="region of interest" description="Disordered" evidence="7">
    <location>
        <begin position="1"/>
        <end position="68"/>
    </location>
</feature>
<proteinExistence type="inferred from homology"/>